<dbReference type="Proteomes" id="UP000199187">
    <property type="component" value="Unassembled WGS sequence"/>
</dbReference>
<dbReference type="EMBL" id="FPAU01000002">
    <property type="protein sequence ID" value="SFT82816.1"/>
    <property type="molecule type" value="Genomic_DNA"/>
</dbReference>
<protein>
    <submittedName>
        <fullName evidence="2">HNH endonuclease</fullName>
    </submittedName>
</protein>
<keyword evidence="2" id="KW-0255">Endonuclease</keyword>
<organism evidence="2 3">
    <name type="scientific">Kosakonia arachidis</name>
    <dbReference type="NCBI Taxonomy" id="551989"/>
    <lineage>
        <taxon>Bacteria</taxon>
        <taxon>Pseudomonadati</taxon>
        <taxon>Pseudomonadota</taxon>
        <taxon>Gammaproteobacteria</taxon>
        <taxon>Enterobacterales</taxon>
        <taxon>Enterobacteriaceae</taxon>
        <taxon>Kosakonia</taxon>
    </lineage>
</organism>
<feature type="domain" description="HNH nuclease" evidence="1">
    <location>
        <begin position="66"/>
        <end position="108"/>
    </location>
</feature>
<dbReference type="GO" id="GO:0004519">
    <property type="term" value="F:endonuclease activity"/>
    <property type="evidence" value="ECO:0007669"/>
    <property type="project" value="UniProtKB-KW"/>
</dbReference>
<sequence length="175" mass="19558">MTKARIPAGEELALIRGCLAIEERSPSGLVWLVSIPSIGIEPGDAAFTTKDRGGYYCGVLARIRLLAHRVVFFLHNSYWPGGPIDHIDGCRNNNAPDNLREVTHAVNNANVRAKGYSATGRGTFKAEVWKGGKRYRKNFPDELSARKWYLKMKDKLYPELAGQWQWIANEEDAAA</sequence>
<keyword evidence="2" id="KW-0378">Hydrolase</keyword>
<name>A0A1I7B6J8_9ENTR</name>
<dbReference type="AlphaFoldDB" id="A0A1I7B6J8"/>
<gene>
    <name evidence="2" type="ORF">SAMN05192562_102334</name>
</gene>
<evidence type="ECO:0000313" key="3">
    <source>
        <dbReference type="Proteomes" id="UP000199187"/>
    </source>
</evidence>
<dbReference type="SUPFAM" id="SSF54060">
    <property type="entry name" value="His-Me finger endonucleases"/>
    <property type="match status" value="1"/>
</dbReference>
<dbReference type="InterPro" id="IPR044925">
    <property type="entry name" value="His-Me_finger_sf"/>
</dbReference>
<accession>A0A1I7B6J8</accession>
<dbReference type="RefSeq" id="WP_090121170.1">
    <property type="nucleotide sequence ID" value="NZ_CP045300.1"/>
</dbReference>
<proteinExistence type="predicted"/>
<dbReference type="InterPro" id="IPR003615">
    <property type="entry name" value="HNH_nuc"/>
</dbReference>
<dbReference type="Pfam" id="PF13392">
    <property type="entry name" value="HNH_3"/>
    <property type="match status" value="1"/>
</dbReference>
<reference evidence="3" key="1">
    <citation type="submission" date="2016-10" db="EMBL/GenBank/DDBJ databases">
        <authorList>
            <person name="Varghese N."/>
            <person name="Submissions S."/>
        </authorList>
    </citation>
    <scope>NUCLEOTIDE SEQUENCE [LARGE SCALE GENOMIC DNA]</scope>
    <source>
        <strain evidence="3">Ah-143</strain>
    </source>
</reference>
<keyword evidence="3" id="KW-1185">Reference proteome</keyword>
<dbReference type="OrthoDB" id="388551at2"/>
<dbReference type="Gene3D" id="3.90.75.20">
    <property type="match status" value="1"/>
</dbReference>
<evidence type="ECO:0000259" key="1">
    <source>
        <dbReference type="Pfam" id="PF13392"/>
    </source>
</evidence>
<evidence type="ECO:0000313" key="2">
    <source>
        <dbReference type="EMBL" id="SFT82816.1"/>
    </source>
</evidence>
<keyword evidence="2" id="KW-0540">Nuclease</keyword>